<keyword evidence="1" id="KW-0378">Hydrolase</keyword>
<dbReference type="PIRSF" id="PIRSF020736">
    <property type="entry name" value="MiaE"/>
    <property type="match status" value="1"/>
</dbReference>
<evidence type="ECO:0000313" key="2">
    <source>
        <dbReference type="Proteomes" id="UP000254794"/>
    </source>
</evidence>
<dbReference type="SUPFAM" id="SSF47240">
    <property type="entry name" value="Ferritin-like"/>
    <property type="match status" value="1"/>
</dbReference>
<proteinExistence type="predicted"/>
<dbReference type="PANTHER" id="PTHR42637:SF1">
    <property type="entry name" value="TRNA 2-(METHYLSULFANYL)-N(6)-ISOPENTENYLADENOSINE(37) HYDROXYLASE"/>
    <property type="match status" value="1"/>
</dbReference>
<dbReference type="EMBL" id="UGOD01000001">
    <property type="protein sequence ID" value="STX51698.1"/>
    <property type="molecule type" value="Genomic_DNA"/>
</dbReference>
<dbReference type="GO" id="GO:0045301">
    <property type="term" value="F:tRNA 2-(methylsulfanyl)-N(6)-isopentenyladenosine(37) hydroxylase activity"/>
    <property type="evidence" value="ECO:0007669"/>
    <property type="project" value="InterPro"/>
</dbReference>
<dbReference type="InterPro" id="IPR010386">
    <property type="entry name" value="tRNA-Hydrxlase_MiaE"/>
</dbReference>
<protein>
    <submittedName>
        <fullName evidence="1">tRNA-(Ms(2)io(6)a)-hydrolase(tRNA hydroxylase)</fullName>
    </submittedName>
</protein>
<dbReference type="GO" id="GO:0006400">
    <property type="term" value="P:tRNA modification"/>
    <property type="evidence" value="ECO:0007669"/>
    <property type="project" value="InterPro"/>
</dbReference>
<gene>
    <name evidence="1" type="primary">miaE</name>
    <name evidence="1" type="ORF">NCTC13316_01794</name>
</gene>
<dbReference type="InterPro" id="IPR012347">
    <property type="entry name" value="Ferritin-like"/>
</dbReference>
<dbReference type="Pfam" id="PF06175">
    <property type="entry name" value="MiaE"/>
    <property type="match status" value="1"/>
</dbReference>
<dbReference type="AlphaFoldDB" id="A0A378JLX5"/>
<reference evidence="1 2" key="1">
    <citation type="submission" date="2018-06" db="EMBL/GenBank/DDBJ databases">
        <authorList>
            <consortium name="Pathogen Informatics"/>
            <person name="Doyle S."/>
        </authorList>
    </citation>
    <scope>NUCLEOTIDE SEQUENCE [LARGE SCALE GENOMIC DNA]</scope>
    <source>
        <strain evidence="1 2">NCTC13316</strain>
    </source>
</reference>
<dbReference type="GO" id="GO:0016787">
    <property type="term" value="F:hydrolase activity"/>
    <property type="evidence" value="ECO:0007669"/>
    <property type="project" value="UniProtKB-KW"/>
</dbReference>
<dbReference type="PANTHER" id="PTHR42637">
    <property type="entry name" value="TRNA-(MS[2]IO[6]A)-HYDROXYLASE"/>
    <property type="match status" value="1"/>
</dbReference>
<organism evidence="1 2">
    <name type="scientific">Legionella busanensis</name>
    <dbReference type="NCBI Taxonomy" id="190655"/>
    <lineage>
        <taxon>Bacteria</taxon>
        <taxon>Pseudomonadati</taxon>
        <taxon>Pseudomonadota</taxon>
        <taxon>Gammaproteobacteria</taxon>
        <taxon>Legionellales</taxon>
        <taxon>Legionellaceae</taxon>
        <taxon>Legionella</taxon>
    </lineage>
</organism>
<accession>A0A378JLX5</accession>
<dbReference type="InterPro" id="IPR009078">
    <property type="entry name" value="Ferritin-like_SF"/>
</dbReference>
<dbReference type="CDD" id="cd07910">
    <property type="entry name" value="MiaE"/>
    <property type="match status" value="1"/>
</dbReference>
<dbReference type="Gene3D" id="1.20.1260.10">
    <property type="match status" value="1"/>
</dbReference>
<dbReference type="Proteomes" id="UP000254794">
    <property type="component" value="Unassembled WGS sequence"/>
</dbReference>
<name>A0A378JLX5_9GAMM</name>
<sequence length="226" mass="25864">MYDITPPIFLIFYFLFFMFSVPLQSIPDFSSFLRVPTPRAWLEIAIANIPLLLLDHAHCERKAAANAINFMSKYPAYPELVNMMSPLAREELLHFEKVLTIMAERNIGFGPLPPSNYAQHLHLLAAKQNTPERLCDLLLIGAIIEARSCERFNALVPKLTNEPQLARFYATLVKAEARHFEDYLKLAHLYGKHTEKRLDYFLSVENELIAGSDTVFRFHSGIPVLS</sequence>
<keyword evidence="2" id="KW-1185">Reference proteome</keyword>
<evidence type="ECO:0000313" key="1">
    <source>
        <dbReference type="EMBL" id="STX51698.1"/>
    </source>
</evidence>